<dbReference type="EMBL" id="MU839840">
    <property type="protein sequence ID" value="KAK1752256.1"/>
    <property type="molecule type" value="Genomic_DNA"/>
</dbReference>
<dbReference type="Proteomes" id="UP001239445">
    <property type="component" value="Unassembled WGS sequence"/>
</dbReference>
<evidence type="ECO:0000313" key="2">
    <source>
        <dbReference type="Proteomes" id="UP001239445"/>
    </source>
</evidence>
<gene>
    <name evidence="1" type="ORF">QBC47DRAFT_68895</name>
</gene>
<evidence type="ECO:0000313" key="1">
    <source>
        <dbReference type="EMBL" id="KAK1752256.1"/>
    </source>
</evidence>
<reference evidence="1" key="1">
    <citation type="submission" date="2023-06" db="EMBL/GenBank/DDBJ databases">
        <title>Genome-scale phylogeny and comparative genomics of the fungal order Sordariales.</title>
        <authorList>
            <consortium name="Lawrence Berkeley National Laboratory"/>
            <person name="Hensen N."/>
            <person name="Bonometti L."/>
            <person name="Westerberg I."/>
            <person name="Brannstrom I.O."/>
            <person name="Guillou S."/>
            <person name="Cros-Aarteil S."/>
            <person name="Calhoun S."/>
            <person name="Haridas S."/>
            <person name="Kuo A."/>
            <person name="Mondo S."/>
            <person name="Pangilinan J."/>
            <person name="Riley R."/>
            <person name="Labutti K."/>
            <person name="Andreopoulos B."/>
            <person name="Lipzen A."/>
            <person name="Chen C."/>
            <person name="Yanf M."/>
            <person name="Daum C."/>
            <person name="Ng V."/>
            <person name="Clum A."/>
            <person name="Steindorff A."/>
            <person name="Ohm R."/>
            <person name="Martin F."/>
            <person name="Silar P."/>
            <person name="Natvig D."/>
            <person name="Lalanne C."/>
            <person name="Gautier V."/>
            <person name="Ament-Velasquez S.L."/>
            <person name="Kruys A."/>
            <person name="Hutchinson M.I."/>
            <person name="Powell A.J."/>
            <person name="Barry K."/>
            <person name="Miller A.N."/>
            <person name="Grigoriev I.V."/>
            <person name="Debuchy R."/>
            <person name="Gladieux P."/>
            <person name="Thoren M.H."/>
            <person name="Johannesson H."/>
        </authorList>
    </citation>
    <scope>NUCLEOTIDE SEQUENCE</scope>
    <source>
        <strain evidence="1">PSN4</strain>
    </source>
</reference>
<organism evidence="1 2">
    <name type="scientific">Echria macrotheca</name>
    <dbReference type="NCBI Taxonomy" id="438768"/>
    <lineage>
        <taxon>Eukaryota</taxon>
        <taxon>Fungi</taxon>
        <taxon>Dikarya</taxon>
        <taxon>Ascomycota</taxon>
        <taxon>Pezizomycotina</taxon>
        <taxon>Sordariomycetes</taxon>
        <taxon>Sordariomycetidae</taxon>
        <taxon>Sordariales</taxon>
        <taxon>Schizotheciaceae</taxon>
        <taxon>Echria</taxon>
    </lineage>
</organism>
<protein>
    <submittedName>
        <fullName evidence="1">Uncharacterized protein</fullName>
    </submittedName>
</protein>
<dbReference type="AlphaFoldDB" id="A0AAJ0BAA8"/>
<comment type="caution">
    <text evidence="1">The sequence shown here is derived from an EMBL/GenBank/DDBJ whole genome shotgun (WGS) entry which is preliminary data.</text>
</comment>
<accession>A0AAJ0BAA8</accession>
<keyword evidence="2" id="KW-1185">Reference proteome</keyword>
<proteinExistence type="predicted"/>
<name>A0AAJ0BAA8_9PEZI</name>
<sequence length="216" mass="23151">MPPAEHLPAGICQLRLDHADLPAGLAAADGHAHGARDDLVAEADAYDADAAGVGERAPDEVDQGEDPGVVLEGRVLGARDEDGVGRVEGRVGWCEALWCGFFKRVGVGYDIVSGERRDCGELFAFRCCGAFEEGLEDAVVAFVSRVYAREGDVGFEDGEAEGGHLLCGVPDGIQTVSFFRLLLYDGSWGRMIYVLGINFETGLLREVVRRCSVSCR</sequence>